<evidence type="ECO:0000313" key="2">
    <source>
        <dbReference type="Proteomes" id="UP001172708"/>
    </source>
</evidence>
<organism evidence="1 2">
    <name type="scientific">Demequina muriae</name>
    <dbReference type="NCBI Taxonomy" id="3051664"/>
    <lineage>
        <taxon>Bacteria</taxon>
        <taxon>Bacillati</taxon>
        <taxon>Actinomycetota</taxon>
        <taxon>Actinomycetes</taxon>
        <taxon>Micrococcales</taxon>
        <taxon>Demequinaceae</taxon>
        <taxon>Demequina</taxon>
    </lineage>
</organism>
<dbReference type="RefSeq" id="WP_301140915.1">
    <property type="nucleotide sequence ID" value="NZ_JAUHQA010000001.1"/>
</dbReference>
<dbReference type="EMBL" id="JAUHQA010000001">
    <property type="protein sequence ID" value="MDN4479725.1"/>
    <property type="molecule type" value="Genomic_DNA"/>
</dbReference>
<evidence type="ECO:0000313" key="1">
    <source>
        <dbReference type="EMBL" id="MDN4479725.1"/>
    </source>
</evidence>
<dbReference type="InterPro" id="IPR046275">
    <property type="entry name" value="DUF6308"/>
</dbReference>
<reference evidence="1" key="1">
    <citation type="submission" date="2023-06" db="EMBL/GenBank/DDBJ databases">
        <title>Egi l300058.</title>
        <authorList>
            <person name="Gao L."/>
            <person name="Fang B.-Z."/>
            <person name="Li W.-J."/>
        </authorList>
    </citation>
    <scope>NUCLEOTIDE SEQUENCE</scope>
    <source>
        <strain evidence="1">EGI L300058</strain>
    </source>
</reference>
<protein>
    <submittedName>
        <fullName evidence="1">DUF6308 family protein</fullName>
    </submittedName>
</protein>
<name>A0ABT8GE76_9MICO</name>
<comment type="caution">
    <text evidence="1">The sequence shown here is derived from an EMBL/GenBank/DDBJ whole genome shotgun (WGS) entry which is preliminary data.</text>
</comment>
<proteinExistence type="predicted"/>
<sequence length="225" mass="24335">MNTTSQGSTTLTVGDRDDAVSRLRHYFGKCDCSSPDSGAEFETIGHPWDKKSKVNTVSPGDLVALATLTSPVPGPAAVWMLNKRNLKKTEKLLKKLPVKAKIGTKSGTKLLKDGGPAAKLWDHWSQAPGFGPVSVSKLLARKRGKLVPAYGSVVAEQMEVSNPHEHWAAMQALFTDGRRDLWTTAKQWRRAAGVNSLVSPLRVIDVVLWSRGTVPDGPPCATDKA</sequence>
<accession>A0ABT8GE76</accession>
<keyword evidence="2" id="KW-1185">Reference proteome</keyword>
<dbReference type="Proteomes" id="UP001172708">
    <property type="component" value="Unassembled WGS sequence"/>
</dbReference>
<gene>
    <name evidence="1" type="ORF">QQX02_02130</name>
</gene>
<dbReference type="Pfam" id="PF19827">
    <property type="entry name" value="DUF6308"/>
    <property type="match status" value="1"/>
</dbReference>